<reference evidence="2" key="1">
    <citation type="journal article" date="2014" name="Front. Microbiol.">
        <title>High frequency of phylogenetically diverse reductive dehalogenase-homologous genes in deep subseafloor sedimentary metagenomes.</title>
        <authorList>
            <person name="Kawai M."/>
            <person name="Futagami T."/>
            <person name="Toyoda A."/>
            <person name="Takaki Y."/>
            <person name="Nishi S."/>
            <person name="Hori S."/>
            <person name="Arai W."/>
            <person name="Tsubouchi T."/>
            <person name="Morono Y."/>
            <person name="Uchiyama I."/>
            <person name="Ito T."/>
            <person name="Fujiyama A."/>
            <person name="Inagaki F."/>
            <person name="Takami H."/>
        </authorList>
    </citation>
    <scope>NUCLEOTIDE SEQUENCE</scope>
    <source>
        <strain evidence="2">Expedition CK06-06</strain>
    </source>
</reference>
<dbReference type="EMBL" id="BARU01005889">
    <property type="protein sequence ID" value="GAH42748.1"/>
    <property type="molecule type" value="Genomic_DNA"/>
</dbReference>
<proteinExistence type="predicted"/>
<organism evidence="2">
    <name type="scientific">marine sediment metagenome</name>
    <dbReference type="NCBI Taxonomy" id="412755"/>
    <lineage>
        <taxon>unclassified sequences</taxon>
        <taxon>metagenomes</taxon>
        <taxon>ecological metagenomes</taxon>
    </lineage>
</organism>
<comment type="caution">
    <text evidence="2">The sequence shown here is derived from an EMBL/GenBank/DDBJ whole genome shotgun (WGS) entry which is preliminary data.</text>
</comment>
<dbReference type="AlphaFoldDB" id="X1HBQ2"/>
<name>X1HBQ2_9ZZZZ</name>
<accession>X1HBQ2</accession>
<evidence type="ECO:0000313" key="2">
    <source>
        <dbReference type="EMBL" id="GAH42748.1"/>
    </source>
</evidence>
<feature type="region of interest" description="Disordered" evidence="1">
    <location>
        <begin position="116"/>
        <end position="151"/>
    </location>
</feature>
<sequence length="151" mass="17785">MSQLICPLCGKFVSVRYYEPEDFEDDIKRVQVRGKGRGKGTEREWTVSVFDDGDDPLFFKLRDRISKLYFLFFDDEDMSDEEEELLDDINTALKLYYEYPFDNLIGAALALLAQFRDHEEEEDDDEDDVVSEDDDEDEEVESEESEDEDDE</sequence>
<protein>
    <submittedName>
        <fullName evidence="2">Uncharacterized protein</fullName>
    </submittedName>
</protein>
<evidence type="ECO:0000256" key="1">
    <source>
        <dbReference type="SAM" id="MobiDB-lite"/>
    </source>
</evidence>
<gene>
    <name evidence="2" type="ORF">S03H2_11551</name>
</gene>
<feature type="compositionally biased region" description="Acidic residues" evidence="1">
    <location>
        <begin position="119"/>
        <end position="151"/>
    </location>
</feature>